<evidence type="ECO:0000313" key="4">
    <source>
        <dbReference type="Proteomes" id="UP000277928"/>
    </source>
</evidence>
<name>A0A3P6SZ26_LITSI</name>
<dbReference type="Gene3D" id="3.40.50.300">
    <property type="entry name" value="P-loop containing nucleotide triphosphate hydrolases"/>
    <property type="match status" value="1"/>
</dbReference>
<dbReference type="SUPFAM" id="SSF52540">
    <property type="entry name" value="P-loop containing nucleoside triphosphate hydrolases"/>
    <property type="match status" value="1"/>
</dbReference>
<dbReference type="PANTHER" id="PTHR23389:SF21">
    <property type="entry name" value="ATPASE FAMILY AAA DOMAIN-CONTAINING PROTEIN 5"/>
    <property type="match status" value="1"/>
</dbReference>
<accession>A0A3P6SZ26</accession>
<reference evidence="3 4" key="1">
    <citation type="submission" date="2018-08" db="EMBL/GenBank/DDBJ databases">
        <authorList>
            <person name="Laetsch R D."/>
            <person name="Stevens L."/>
            <person name="Kumar S."/>
            <person name="Blaxter L. M."/>
        </authorList>
    </citation>
    <scope>NUCLEOTIDE SEQUENCE [LARGE SCALE GENOMIC DNA]</scope>
</reference>
<dbReference type="InterPro" id="IPR027417">
    <property type="entry name" value="P-loop_NTPase"/>
</dbReference>
<dbReference type="EMBL" id="UYRX01000349">
    <property type="protein sequence ID" value="VDK80636.1"/>
    <property type="molecule type" value="Genomic_DNA"/>
</dbReference>
<sequence>MATDEEAFSEQPRIHSFNGTALFVDKNMNDSLEKAPFGRKHLRRRSSLFFKNTEANDSIPDDVSKFGCKSSNTNEKMLEEVVTSGRKLRASVHMRKSVYGTRSKAAIRKFKIICEAPPAALKPILLNAAHKAARRITMKAKGWNKHKRVHFHSVLNIHDITPRSGKIPGVVKMPDSPPLVEESAVLEVVDDSMERCIPTAQPVILQDATSKIFRNEAVRFLPAISETFHCHSDMENIVEECPETRNDEGCSGLIDITGSDIHLSPLLFGIFFKDDHGSQLKRKEADNCVSAQKTVDYSKVSSVSEVGAALKRAKQHVEETAIKWVRGDRLRSLSIGTKEDMNENKENANLNMADDKEIDDLQQCTEACDNLKLLRSSLLVVPDAGPKTKVKKWLQDIPNQWNHLIDRENILTSNEPEQSAGESTMHPNNATIEKQSSRRQSFAGLPGKLEKESNCRKSVLLQKAINELPASNRRQTIIVGELKRSLCQQNTNELDDDVIFLDDQKFDSTSRRSPTFLKKKIHVRNIKQATTGESKTTMNISTVCSGQLTDAGTNCILKQGKKPVLTDEIDFAPFPSISNVGYAEIASVNYDWPYGLRVNQIHKMVSYNDKAFQMSFRRKSSGEEKVLEQNVAVVDPRILLRPRSARKKWLKYGRWKSLTEELQQNIWSEALRPVKTDELIIDSSTVRKLCDWINMWKGRLQKSRNYKKDVRVSNRYRRCDSYSSDSSFGSDEEGEQLYNTAIIHGHCGSGKTSLIYAVSKRYEMHVLEIASNEKRNGLQLKCKFQGAAHSHKFSMATMVNQVFSRSENKRELVEDSIILVDDCDVIYDKHDDGFWPALRALCKVAHTPIIIVCEDISFVRRQLGLEMHVLVFPLNRPEVQTVSSHLQELCAALNISVCSDVCRALAEQYNGDLRACINQLQFYSGEDSNNSLGMLIERLKSGEQIEFEALSKKCHPISYNVILRYDHSYEPGTVYTSTDREEEDLHSVEKNDTHIAVDVTRSLLPSIEYFPLSDVILDYIPYLCIMNRASRAKMPASRRAQHYFDELHGDLQIDSSGILKNTLTQYCLLTY</sequence>
<evidence type="ECO:0000256" key="1">
    <source>
        <dbReference type="SAM" id="MobiDB-lite"/>
    </source>
</evidence>
<dbReference type="STRING" id="42156.A0A3P6SZ26"/>
<dbReference type="GO" id="GO:0005634">
    <property type="term" value="C:nucleus"/>
    <property type="evidence" value="ECO:0007669"/>
    <property type="project" value="TreeGrafter"/>
</dbReference>
<dbReference type="Proteomes" id="UP000277928">
    <property type="component" value="Unassembled WGS sequence"/>
</dbReference>
<dbReference type="GO" id="GO:0061860">
    <property type="term" value="F:DNA clamp unloader activity"/>
    <property type="evidence" value="ECO:0007669"/>
    <property type="project" value="TreeGrafter"/>
</dbReference>
<feature type="compositionally biased region" description="Polar residues" evidence="1">
    <location>
        <begin position="415"/>
        <end position="440"/>
    </location>
</feature>
<keyword evidence="4" id="KW-1185">Reference proteome</keyword>
<proteinExistence type="predicted"/>
<dbReference type="GO" id="GO:0005524">
    <property type="term" value="F:ATP binding"/>
    <property type="evidence" value="ECO:0007669"/>
    <property type="project" value="InterPro"/>
</dbReference>
<protein>
    <recommendedName>
        <fullName evidence="2">ATPase AAA-type core domain-containing protein</fullName>
    </recommendedName>
</protein>
<feature type="region of interest" description="Disordered" evidence="1">
    <location>
        <begin position="415"/>
        <end position="449"/>
    </location>
</feature>
<dbReference type="Pfam" id="PF00004">
    <property type="entry name" value="AAA"/>
    <property type="match status" value="1"/>
</dbReference>
<dbReference type="OrthoDB" id="5838454at2759"/>
<dbReference type="InterPro" id="IPR003959">
    <property type="entry name" value="ATPase_AAA_core"/>
</dbReference>
<dbReference type="OMA" id="IPYLCIM"/>
<evidence type="ECO:0000259" key="2">
    <source>
        <dbReference type="Pfam" id="PF00004"/>
    </source>
</evidence>
<gene>
    <name evidence="3" type="ORF">NLS_LOCUS4994</name>
</gene>
<organism evidence="3 4">
    <name type="scientific">Litomosoides sigmodontis</name>
    <name type="common">Filarial nematode worm</name>
    <dbReference type="NCBI Taxonomy" id="42156"/>
    <lineage>
        <taxon>Eukaryota</taxon>
        <taxon>Metazoa</taxon>
        <taxon>Ecdysozoa</taxon>
        <taxon>Nematoda</taxon>
        <taxon>Chromadorea</taxon>
        <taxon>Rhabditida</taxon>
        <taxon>Spirurina</taxon>
        <taxon>Spiruromorpha</taxon>
        <taxon>Filarioidea</taxon>
        <taxon>Onchocercidae</taxon>
        <taxon>Litomosoides</taxon>
    </lineage>
</organism>
<dbReference type="Gene3D" id="1.10.8.60">
    <property type="match status" value="1"/>
</dbReference>
<dbReference type="GO" id="GO:0003677">
    <property type="term" value="F:DNA binding"/>
    <property type="evidence" value="ECO:0007669"/>
    <property type="project" value="TreeGrafter"/>
</dbReference>
<evidence type="ECO:0000313" key="3">
    <source>
        <dbReference type="EMBL" id="VDK80636.1"/>
    </source>
</evidence>
<feature type="domain" description="ATPase AAA-type core" evidence="2">
    <location>
        <begin position="742"/>
        <end position="830"/>
    </location>
</feature>
<dbReference type="PANTHER" id="PTHR23389">
    <property type="entry name" value="CHROMOSOME TRANSMISSION FIDELITY FACTOR 18"/>
    <property type="match status" value="1"/>
</dbReference>
<dbReference type="AlphaFoldDB" id="A0A3P6SZ26"/>
<dbReference type="GO" id="GO:0016887">
    <property type="term" value="F:ATP hydrolysis activity"/>
    <property type="evidence" value="ECO:0007669"/>
    <property type="project" value="InterPro"/>
</dbReference>